<organism evidence="2 3">
    <name type="scientific">Blastopirellula marina</name>
    <dbReference type="NCBI Taxonomy" id="124"/>
    <lineage>
        <taxon>Bacteria</taxon>
        <taxon>Pseudomonadati</taxon>
        <taxon>Planctomycetota</taxon>
        <taxon>Planctomycetia</taxon>
        <taxon>Pirellulales</taxon>
        <taxon>Pirellulaceae</taxon>
        <taxon>Blastopirellula</taxon>
    </lineage>
</organism>
<proteinExistence type="predicted"/>
<gene>
    <name evidence="2" type="ORF">C5Y83_04825</name>
</gene>
<dbReference type="AlphaFoldDB" id="A0A2S8FZG3"/>
<dbReference type="Proteomes" id="UP000238322">
    <property type="component" value="Unassembled WGS sequence"/>
</dbReference>
<accession>A0A2S8FZG3</accession>
<dbReference type="EMBL" id="PUHY01000005">
    <property type="protein sequence ID" value="PQO37274.1"/>
    <property type="molecule type" value="Genomic_DNA"/>
</dbReference>
<evidence type="ECO:0000313" key="3">
    <source>
        <dbReference type="Proteomes" id="UP000238322"/>
    </source>
</evidence>
<comment type="caution">
    <text evidence="2">The sequence shown here is derived from an EMBL/GenBank/DDBJ whole genome shotgun (WGS) entry which is preliminary data.</text>
</comment>
<sequence>MLGGTIIIDVCQGVASAMRLDCKIVRVLAVALLLQAGCVSVRYDDAHRHMASQPTPAAQPQKVPILAEQLPDLEPPPTEEVEPLATLEPEVTSMAPLPEPTQEEVCDAPSADLMVSNAEICVPHASMLANLRGRLHGLFHWPRREPVVAPKIPPRPKFHPVPTRPVFAQPVVYDEDAPGMLPSRSGQPMPVPPPADIQPGVSDKEAGAPAPLPDDIRIARPLSTNSPMRINVTAEPIVSPTADYHFSIEIGP</sequence>
<protein>
    <submittedName>
        <fullName evidence="2">Uncharacterized protein</fullName>
    </submittedName>
</protein>
<feature type="region of interest" description="Disordered" evidence="1">
    <location>
        <begin position="179"/>
        <end position="215"/>
    </location>
</feature>
<evidence type="ECO:0000313" key="2">
    <source>
        <dbReference type="EMBL" id="PQO37274.1"/>
    </source>
</evidence>
<name>A0A2S8FZG3_9BACT</name>
<evidence type="ECO:0000256" key="1">
    <source>
        <dbReference type="SAM" id="MobiDB-lite"/>
    </source>
</evidence>
<reference evidence="2 3" key="1">
    <citation type="submission" date="2018-02" db="EMBL/GenBank/DDBJ databases">
        <title>Comparative genomes isolates from brazilian mangrove.</title>
        <authorList>
            <person name="Araujo J.E."/>
            <person name="Taketani R.G."/>
            <person name="Silva M.C.P."/>
            <person name="Loureco M.V."/>
            <person name="Andreote F.D."/>
        </authorList>
    </citation>
    <scope>NUCLEOTIDE SEQUENCE [LARGE SCALE GENOMIC DNA]</scope>
    <source>
        <strain evidence="2 3">Hex-1 MGV</strain>
    </source>
</reference>